<proteinExistence type="predicted"/>
<accession>A0A1A7BJ30</accession>
<keyword evidence="1" id="KW-0472">Membrane</keyword>
<evidence type="ECO:0000313" key="3">
    <source>
        <dbReference type="Proteomes" id="UP000092484"/>
    </source>
</evidence>
<dbReference type="PATRIC" id="fig|1300349.4.peg.897"/>
<evidence type="ECO:0000313" key="2">
    <source>
        <dbReference type="EMBL" id="OBV11457.1"/>
    </source>
</evidence>
<protein>
    <submittedName>
        <fullName evidence="2">Uncharacterized protein</fullName>
    </submittedName>
</protein>
<keyword evidence="1" id="KW-1133">Transmembrane helix</keyword>
<name>A0A1A7BJ30_9SPHN</name>
<dbReference type="EMBL" id="LZYB01000002">
    <property type="protein sequence ID" value="OBV11457.1"/>
    <property type="molecule type" value="Genomic_DNA"/>
</dbReference>
<gene>
    <name evidence="2" type="ORF">I603_0900</name>
</gene>
<evidence type="ECO:0000256" key="1">
    <source>
        <dbReference type="SAM" id="Phobius"/>
    </source>
</evidence>
<sequence>MDLIARFELLSDAAQLAVTGMLFWVFAGFAGMMERRRMKSRDVARLEKVGWVPWLGLFMGAAIIGGGCLAMSLPVVLGSL</sequence>
<dbReference type="RefSeq" id="WP_068862635.1">
    <property type="nucleotide sequence ID" value="NZ_LZYB01000002.1"/>
</dbReference>
<comment type="caution">
    <text evidence="2">The sequence shown here is derived from an EMBL/GenBank/DDBJ whole genome shotgun (WGS) entry which is preliminary data.</text>
</comment>
<feature type="transmembrane region" description="Helical" evidence="1">
    <location>
        <begin position="54"/>
        <end position="77"/>
    </location>
</feature>
<keyword evidence="3" id="KW-1185">Reference proteome</keyword>
<dbReference type="Proteomes" id="UP000092484">
    <property type="component" value="Unassembled WGS sequence"/>
</dbReference>
<keyword evidence="1" id="KW-0812">Transmembrane</keyword>
<dbReference type="AlphaFoldDB" id="A0A1A7BJ30"/>
<feature type="transmembrane region" description="Helical" evidence="1">
    <location>
        <begin position="13"/>
        <end position="33"/>
    </location>
</feature>
<reference evidence="2 3" key="1">
    <citation type="submission" date="2016-06" db="EMBL/GenBank/DDBJ databases">
        <title>Genome sequence of Porphyrobacter dokdonensis DSW-74.</title>
        <authorList>
            <person name="Kim J.F."/>
            <person name="Song J.Y."/>
        </authorList>
    </citation>
    <scope>NUCLEOTIDE SEQUENCE [LARGE SCALE GENOMIC DNA]</scope>
    <source>
        <strain evidence="2 3">DSW-74</strain>
    </source>
</reference>
<organism evidence="2 3">
    <name type="scientific">Erythrobacter dokdonensis DSW-74</name>
    <dbReference type="NCBI Taxonomy" id="1300349"/>
    <lineage>
        <taxon>Bacteria</taxon>
        <taxon>Pseudomonadati</taxon>
        <taxon>Pseudomonadota</taxon>
        <taxon>Alphaproteobacteria</taxon>
        <taxon>Sphingomonadales</taxon>
        <taxon>Erythrobacteraceae</taxon>
        <taxon>Erythrobacter/Porphyrobacter group</taxon>
        <taxon>Erythrobacter</taxon>
    </lineage>
</organism>
<dbReference type="STRING" id="1300349.I603_0900"/>